<keyword evidence="1" id="KW-0732">Signal</keyword>
<comment type="caution">
    <text evidence="2">The sequence shown here is derived from an EMBL/GenBank/DDBJ whole genome shotgun (WGS) entry which is preliminary data.</text>
</comment>
<dbReference type="Proteomes" id="UP000216998">
    <property type="component" value="Unassembled WGS sequence"/>
</dbReference>
<organism evidence="2 3">
    <name type="scientific">Niveispirillum lacus</name>
    <dbReference type="NCBI Taxonomy" id="1981099"/>
    <lineage>
        <taxon>Bacteria</taxon>
        <taxon>Pseudomonadati</taxon>
        <taxon>Pseudomonadota</taxon>
        <taxon>Alphaproteobacteria</taxon>
        <taxon>Rhodospirillales</taxon>
        <taxon>Azospirillaceae</taxon>
        <taxon>Niveispirillum</taxon>
    </lineage>
</organism>
<protein>
    <recommendedName>
        <fullName evidence="4">Porin domain-containing protein</fullName>
    </recommendedName>
</protein>
<feature type="chain" id="PRO_5012242669" description="Porin domain-containing protein" evidence="1">
    <location>
        <begin position="21"/>
        <end position="417"/>
    </location>
</feature>
<dbReference type="EMBL" id="NOXU01000026">
    <property type="protein sequence ID" value="OYQ35233.1"/>
    <property type="molecule type" value="Genomic_DNA"/>
</dbReference>
<dbReference type="Gene3D" id="2.40.160.10">
    <property type="entry name" value="Porin"/>
    <property type="match status" value="1"/>
</dbReference>
<sequence>MSHRITATLLAGAALFVVSAAPTLAQQAPANEVEALRAQVQALMARIDKLEKAPSTPAGPPASKDAPLVSADVFKAPQVTQSGNGKIKLMLSGQIGRAVQYADDGFDNDTMFVNNSQGSTRIRVAGTAKLDDNWTAGSDIEFETSSGSSRTTGFGTDAGAFSVNERKAEFWVQHKSFGRLWVGQGDTATNVTSEVDLSGTATLISHNDIGSLFGGVLFRNKANRAAGPNINTVFNNFDGLSRDDRIRYDTPTFGGGFMLSTSFIEGGATDFAGRYTGKIGTTEVSGAIGYVDNDSRTGFDTQTNGSLSVKFANGFNVTAAGGTRDIGPRDSDFWYGKLGYLANVTGLGNSSFVVDYLVQKDLAIAGGDAKAWSVGYVQTVDAFATDFYISYRNHSYDTRTTQYKDINGLISGARVRF</sequence>
<name>A0A255Z157_9PROT</name>
<dbReference type="AlphaFoldDB" id="A0A255Z157"/>
<evidence type="ECO:0000256" key="1">
    <source>
        <dbReference type="SAM" id="SignalP"/>
    </source>
</evidence>
<accession>A0A255Z157</accession>
<reference evidence="2 3" key="1">
    <citation type="submission" date="2017-07" db="EMBL/GenBank/DDBJ databases">
        <title>Niveispirillum cyanobacteriorum sp. nov., isolated from cyanobacterial aggregates in a eutrophic lake.</title>
        <authorList>
            <person name="Cai H."/>
        </authorList>
    </citation>
    <scope>NUCLEOTIDE SEQUENCE [LARGE SCALE GENOMIC DNA]</scope>
    <source>
        <strain evidence="3">TH1-14</strain>
    </source>
</reference>
<feature type="signal peptide" evidence="1">
    <location>
        <begin position="1"/>
        <end position="20"/>
    </location>
</feature>
<dbReference type="InterPro" id="IPR023614">
    <property type="entry name" value="Porin_dom_sf"/>
</dbReference>
<gene>
    <name evidence="2" type="ORF">CHU95_08360</name>
</gene>
<dbReference type="SUPFAM" id="SSF56935">
    <property type="entry name" value="Porins"/>
    <property type="match status" value="1"/>
</dbReference>
<evidence type="ECO:0008006" key="4">
    <source>
        <dbReference type="Google" id="ProtNLM"/>
    </source>
</evidence>
<keyword evidence="3" id="KW-1185">Reference proteome</keyword>
<evidence type="ECO:0000313" key="2">
    <source>
        <dbReference type="EMBL" id="OYQ35233.1"/>
    </source>
</evidence>
<proteinExistence type="predicted"/>
<evidence type="ECO:0000313" key="3">
    <source>
        <dbReference type="Proteomes" id="UP000216998"/>
    </source>
</evidence>